<keyword evidence="3" id="KW-1003">Cell membrane</keyword>
<dbReference type="NCBIfam" id="TIGR03423">
    <property type="entry name" value="pbp2_mrdA"/>
    <property type="match status" value="1"/>
</dbReference>
<dbReference type="SUPFAM" id="SSF56601">
    <property type="entry name" value="beta-lactamase/transpeptidase-like"/>
    <property type="match status" value="1"/>
</dbReference>
<dbReference type="GO" id="GO:0071555">
    <property type="term" value="P:cell wall organization"/>
    <property type="evidence" value="ECO:0007669"/>
    <property type="project" value="UniProtKB-KW"/>
</dbReference>
<name>A0A7C0VDW0_UNCW3</name>
<evidence type="ECO:0000259" key="15">
    <source>
        <dbReference type="Pfam" id="PF03717"/>
    </source>
</evidence>
<dbReference type="Pfam" id="PF00905">
    <property type="entry name" value="Transpeptidase"/>
    <property type="match status" value="1"/>
</dbReference>
<dbReference type="SUPFAM" id="SSF56519">
    <property type="entry name" value="Penicillin binding protein dimerisation domain"/>
    <property type="match status" value="1"/>
</dbReference>
<evidence type="ECO:0000259" key="14">
    <source>
        <dbReference type="Pfam" id="PF00905"/>
    </source>
</evidence>
<keyword evidence="10 13" id="KW-1133">Transmembrane helix</keyword>
<evidence type="ECO:0000256" key="12">
    <source>
        <dbReference type="ARBA" id="ARBA00023316"/>
    </source>
</evidence>
<reference evidence="16" key="1">
    <citation type="journal article" date="2020" name="mSystems">
        <title>Genome- and Community-Level Interaction Insights into Carbon Utilization and Element Cycling Functions of Hydrothermarchaeota in Hydrothermal Sediment.</title>
        <authorList>
            <person name="Zhou Z."/>
            <person name="Liu Y."/>
            <person name="Xu W."/>
            <person name="Pan J."/>
            <person name="Luo Z.H."/>
            <person name="Li M."/>
        </authorList>
    </citation>
    <scope>NUCLEOTIDE SEQUENCE [LARGE SCALE GENOMIC DNA]</scope>
    <source>
        <strain evidence="16">HyVt-102</strain>
    </source>
</reference>
<dbReference type="GO" id="GO:0071972">
    <property type="term" value="F:peptidoglycan L,D-transpeptidase activity"/>
    <property type="evidence" value="ECO:0007669"/>
    <property type="project" value="TreeGrafter"/>
</dbReference>
<dbReference type="GO" id="GO:0009002">
    <property type="term" value="F:serine-type D-Ala-D-Ala carboxypeptidase activity"/>
    <property type="evidence" value="ECO:0007669"/>
    <property type="project" value="InterPro"/>
</dbReference>
<evidence type="ECO:0000256" key="5">
    <source>
        <dbReference type="ARBA" id="ARBA00022670"/>
    </source>
</evidence>
<evidence type="ECO:0000256" key="6">
    <source>
        <dbReference type="ARBA" id="ARBA00022692"/>
    </source>
</evidence>
<evidence type="ECO:0000256" key="10">
    <source>
        <dbReference type="ARBA" id="ARBA00022989"/>
    </source>
</evidence>
<dbReference type="InterPro" id="IPR036138">
    <property type="entry name" value="PBP_dimer_sf"/>
</dbReference>
<dbReference type="InterPro" id="IPR050515">
    <property type="entry name" value="Beta-lactam/transpept"/>
</dbReference>
<keyword evidence="8" id="KW-0133">Cell shape</keyword>
<comment type="subcellular location">
    <subcellularLocation>
        <location evidence="2">Cell membrane</location>
    </subcellularLocation>
    <subcellularLocation>
        <location evidence="1">Membrane</location>
        <topology evidence="1">Single-pass membrane protein</topology>
    </subcellularLocation>
</comment>
<dbReference type="GO" id="GO:0008658">
    <property type="term" value="F:penicillin binding"/>
    <property type="evidence" value="ECO:0007669"/>
    <property type="project" value="InterPro"/>
</dbReference>
<accession>A0A7C0VDW0</accession>
<keyword evidence="6 13" id="KW-0812">Transmembrane</keyword>
<dbReference type="Gene3D" id="3.30.1390.30">
    <property type="entry name" value="Penicillin-binding protein 2a, domain 3"/>
    <property type="match status" value="1"/>
</dbReference>
<keyword evidence="12" id="KW-0961">Cell wall biogenesis/degradation</keyword>
<evidence type="ECO:0000256" key="8">
    <source>
        <dbReference type="ARBA" id="ARBA00022960"/>
    </source>
</evidence>
<evidence type="ECO:0000256" key="11">
    <source>
        <dbReference type="ARBA" id="ARBA00023136"/>
    </source>
</evidence>
<dbReference type="GO" id="GO:0008360">
    <property type="term" value="P:regulation of cell shape"/>
    <property type="evidence" value="ECO:0007669"/>
    <property type="project" value="UniProtKB-KW"/>
</dbReference>
<evidence type="ECO:0000313" key="16">
    <source>
        <dbReference type="EMBL" id="HDI83298.1"/>
    </source>
</evidence>
<proteinExistence type="predicted"/>
<feature type="domain" description="Penicillin-binding protein transpeptidase" evidence="14">
    <location>
        <begin position="241"/>
        <end position="562"/>
    </location>
</feature>
<dbReference type="Pfam" id="PF03717">
    <property type="entry name" value="PBP_dimer"/>
    <property type="match status" value="1"/>
</dbReference>
<evidence type="ECO:0000256" key="13">
    <source>
        <dbReference type="SAM" id="Phobius"/>
    </source>
</evidence>
<keyword evidence="4" id="KW-0997">Cell inner membrane</keyword>
<evidence type="ECO:0000256" key="3">
    <source>
        <dbReference type="ARBA" id="ARBA00022475"/>
    </source>
</evidence>
<dbReference type="GO" id="GO:0006508">
    <property type="term" value="P:proteolysis"/>
    <property type="evidence" value="ECO:0007669"/>
    <property type="project" value="UniProtKB-KW"/>
</dbReference>
<gene>
    <name evidence="16" type="primary">mrdA</name>
    <name evidence="16" type="ORF">ENF18_05855</name>
</gene>
<comment type="caution">
    <text evidence="16">The sequence shown here is derived from an EMBL/GenBank/DDBJ whole genome shotgun (WGS) entry which is preliminary data.</text>
</comment>
<evidence type="ECO:0000256" key="1">
    <source>
        <dbReference type="ARBA" id="ARBA00004167"/>
    </source>
</evidence>
<dbReference type="Proteomes" id="UP000885847">
    <property type="component" value="Unassembled WGS sequence"/>
</dbReference>
<feature type="domain" description="Penicillin-binding protein dimerisation" evidence="15">
    <location>
        <begin position="43"/>
        <end position="204"/>
    </location>
</feature>
<dbReference type="EMBL" id="DQWE01000279">
    <property type="protein sequence ID" value="HDI83298.1"/>
    <property type="molecule type" value="Genomic_DNA"/>
</dbReference>
<dbReference type="PANTHER" id="PTHR30627">
    <property type="entry name" value="PEPTIDOGLYCAN D,D-TRANSPEPTIDASE"/>
    <property type="match status" value="1"/>
</dbReference>
<dbReference type="AlphaFoldDB" id="A0A7C0VDW0"/>
<keyword evidence="11 13" id="KW-0472">Membrane</keyword>
<dbReference type="GO" id="GO:0009252">
    <property type="term" value="P:peptidoglycan biosynthetic process"/>
    <property type="evidence" value="ECO:0007669"/>
    <property type="project" value="UniProtKB-KW"/>
</dbReference>
<dbReference type="InterPro" id="IPR005311">
    <property type="entry name" value="PBP_dimer"/>
</dbReference>
<evidence type="ECO:0000256" key="2">
    <source>
        <dbReference type="ARBA" id="ARBA00004236"/>
    </source>
</evidence>
<protein>
    <submittedName>
        <fullName evidence="16">Penicillin-binding protein 2</fullName>
    </submittedName>
</protein>
<dbReference type="InterPro" id="IPR012338">
    <property type="entry name" value="Beta-lactam/transpept-like"/>
</dbReference>
<evidence type="ECO:0000256" key="9">
    <source>
        <dbReference type="ARBA" id="ARBA00022984"/>
    </source>
</evidence>
<dbReference type="InterPro" id="IPR017790">
    <property type="entry name" value="Penicillin-binding_protein_2"/>
</dbReference>
<dbReference type="Gene3D" id="3.40.710.10">
    <property type="entry name" value="DD-peptidase/beta-lactamase superfamily"/>
    <property type="match status" value="1"/>
</dbReference>
<sequence>MRYKVLVYFFSIIFIADLFYMQVVKHSESSRLAMKNIVRVEPLPASRGVIYDRDGNILAESYPVFMLLVYPALFGKEQRDFLLKSGIVSEALFKRKYKRHYGVIRMKRLSREEVAMIEENCDKLPGVRVKIEPVRFYAYDSITSHVIGYTGEISEAEINQKKLPLQKGTIIGKRGVEKRYDEFLRGVDGVEYWKVDALGRFIGKAEGLKDIPPVKGGDAYTTIDVKLQRYVDSLFSKYRRGAAVAINPSTGEILLYYSKPGFPVNEIVYHGNDLIWKDLVSSPDGPLFDRVLKGQYPPGSIFKVITAAIGLKEGIVNEHTRFKPCNGGIYIGNKYMACWSRHGSLELIDAIIQSCDVYFYQLGMSIGLPLFSRDAREMGFGRPTGVDMDGEKTGLIPDSAWFNAFYGRRNWGKGVVANLAIGQGEILVTPLQVVKFFAGLVNGGKAPVPYIVKKIVNNRGEVIYSHKIEYEQLLVDTSVLSLLKKATIGVVENPKGTAHWIRLTNIVIGGKTGTAQNPHGEDHSLFVGYAPAEKPEIVVFVVVENAGHGSTVAAPIAARIIKRYIEERRLING</sequence>
<dbReference type="InterPro" id="IPR001460">
    <property type="entry name" value="PCN-bd_Tpept"/>
</dbReference>
<keyword evidence="7" id="KW-0378">Hydrolase</keyword>
<keyword evidence="5" id="KW-0645">Protease</keyword>
<organism evidence="16">
    <name type="scientific">candidate division WOR-3 bacterium</name>
    <dbReference type="NCBI Taxonomy" id="2052148"/>
    <lineage>
        <taxon>Bacteria</taxon>
        <taxon>Bacteria division WOR-3</taxon>
    </lineage>
</organism>
<dbReference type="PANTHER" id="PTHR30627:SF2">
    <property type="entry name" value="PEPTIDOGLYCAN D,D-TRANSPEPTIDASE MRDA"/>
    <property type="match status" value="1"/>
</dbReference>
<evidence type="ECO:0000256" key="7">
    <source>
        <dbReference type="ARBA" id="ARBA00022801"/>
    </source>
</evidence>
<feature type="transmembrane region" description="Helical" evidence="13">
    <location>
        <begin position="6"/>
        <end position="24"/>
    </location>
</feature>
<dbReference type="GO" id="GO:0005886">
    <property type="term" value="C:plasma membrane"/>
    <property type="evidence" value="ECO:0007669"/>
    <property type="project" value="UniProtKB-SubCell"/>
</dbReference>
<evidence type="ECO:0000256" key="4">
    <source>
        <dbReference type="ARBA" id="ARBA00022519"/>
    </source>
</evidence>
<keyword evidence="9" id="KW-0573">Peptidoglycan synthesis</keyword>
<dbReference type="Gene3D" id="3.90.1310.10">
    <property type="entry name" value="Penicillin-binding protein 2a (Domain 2)"/>
    <property type="match status" value="1"/>
</dbReference>